<dbReference type="PANTHER" id="PTHR12176">
    <property type="entry name" value="SAM-DEPENDENT METHYLTRANSFERASE SUPERFAMILY PROTEIN"/>
    <property type="match status" value="1"/>
</dbReference>
<evidence type="ECO:0000256" key="2">
    <source>
        <dbReference type="ARBA" id="ARBA00022603"/>
    </source>
</evidence>
<keyword evidence="2" id="KW-0489">Methyltransferase</keyword>
<dbReference type="FunFam" id="3.40.50.150:FF:000217">
    <property type="entry name" value="Methyltransferase protein 13"/>
    <property type="match status" value="1"/>
</dbReference>
<name>A2EDP7_TRIV3</name>
<accession>A2EDP7</accession>
<dbReference type="InterPro" id="IPR029063">
    <property type="entry name" value="SAM-dependent_MTases_sf"/>
</dbReference>
<dbReference type="GO" id="GO:0032259">
    <property type="term" value="P:methylation"/>
    <property type="evidence" value="ECO:0007669"/>
    <property type="project" value="UniProtKB-KW"/>
</dbReference>
<dbReference type="EMBL" id="DS113362">
    <property type="protein sequence ID" value="EAY09212.1"/>
    <property type="molecule type" value="Genomic_DNA"/>
</dbReference>
<dbReference type="AlphaFoldDB" id="A2EDP7"/>
<evidence type="ECO:0000256" key="1">
    <source>
        <dbReference type="ARBA" id="ARBA00008361"/>
    </source>
</evidence>
<evidence type="ECO:0000313" key="6">
    <source>
        <dbReference type="EMBL" id="EAY09212.1"/>
    </source>
</evidence>
<evidence type="ECO:0000256" key="4">
    <source>
        <dbReference type="SAM" id="MobiDB-lite"/>
    </source>
</evidence>
<dbReference type="eggNOG" id="KOG2352">
    <property type="taxonomic scope" value="Eukaryota"/>
</dbReference>
<dbReference type="PANTHER" id="PTHR12176:SF79">
    <property type="entry name" value="METHYLTRANSFERASE TYPE 11 DOMAIN-CONTAINING PROTEIN"/>
    <property type="match status" value="1"/>
</dbReference>
<dbReference type="Pfam" id="PF08241">
    <property type="entry name" value="Methyltransf_11"/>
    <property type="match status" value="1"/>
</dbReference>
<keyword evidence="3" id="KW-0808">Transferase</keyword>
<keyword evidence="7" id="KW-1185">Reference proteome</keyword>
<gene>
    <name evidence="6" type="ORF">TVAG_309010</name>
</gene>
<dbReference type="VEuPathDB" id="TrichDB:TVAG_309010"/>
<evidence type="ECO:0000313" key="7">
    <source>
        <dbReference type="Proteomes" id="UP000001542"/>
    </source>
</evidence>
<dbReference type="InterPro" id="IPR013216">
    <property type="entry name" value="Methyltransf_11"/>
</dbReference>
<dbReference type="STRING" id="5722.A2EDP7"/>
<feature type="domain" description="Methyltransferase type 11" evidence="5">
    <location>
        <begin position="81"/>
        <end position="181"/>
    </location>
</feature>
<dbReference type="SUPFAM" id="SSF53335">
    <property type="entry name" value="S-adenosyl-L-methionine-dependent methyltransferases"/>
    <property type="match status" value="1"/>
</dbReference>
<protein>
    <recommendedName>
        <fullName evidence="5">Methyltransferase type 11 domain-containing protein</fullName>
    </recommendedName>
</protein>
<dbReference type="Gene3D" id="3.40.50.150">
    <property type="entry name" value="Vaccinia Virus protein VP39"/>
    <property type="match status" value="1"/>
</dbReference>
<reference evidence="6" key="2">
    <citation type="journal article" date="2007" name="Science">
        <title>Draft genome sequence of the sexually transmitted pathogen Trichomonas vaginalis.</title>
        <authorList>
            <person name="Carlton J.M."/>
            <person name="Hirt R.P."/>
            <person name="Silva J.C."/>
            <person name="Delcher A.L."/>
            <person name="Schatz M."/>
            <person name="Zhao Q."/>
            <person name="Wortman J.R."/>
            <person name="Bidwell S.L."/>
            <person name="Alsmark U.C.M."/>
            <person name="Besteiro S."/>
            <person name="Sicheritz-Ponten T."/>
            <person name="Noel C.J."/>
            <person name="Dacks J.B."/>
            <person name="Foster P.G."/>
            <person name="Simillion C."/>
            <person name="Van de Peer Y."/>
            <person name="Miranda-Saavedra D."/>
            <person name="Barton G.J."/>
            <person name="Westrop G.D."/>
            <person name="Mueller S."/>
            <person name="Dessi D."/>
            <person name="Fiori P.L."/>
            <person name="Ren Q."/>
            <person name="Paulsen I."/>
            <person name="Zhang H."/>
            <person name="Bastida-Corcuera F.D."/>
            <person name="Simoes-Barbosa A."/>
            <person name="Brown M.T."/>
            <person name="Hayes R.D."/>
            <person name="Mukherjee M."/>
            <person name="Okumura C.Y."/>
            <person name="Schneider R."/>
            <person name="Smith A.J."/>
            <person name="Vanacova S."/>
            <person name="Villalvazo M."/>
            <person name="Haas B.J."/>
            <person name="Pertea M."/>
            <person name="Feldblyum T.V."/>
            <person name="Utterback T.R."/>
            <person name="Shu C.L."/>
            <person name="Osoegawa K."/>
            <person name="de Jong P.J."/>
            <person name="Hrdy I."/>
            <person name="Horvathova L."/>
            <person name="Zubacova Z."/>
            <person name="Dolezal P."/>
            <person name="Malik S.B."/>
            <person name="Logsdon J.M. Jr."/>
            <person name="Henze K."/>
            <person name="Gupta A."/>
            <person name="Wang C.C."/>
            <person name="Dunne R.L."/>
            <person name="Upcroft J.A."/>
            <person name="Upcroft P."/>
            <person name="White O."/>
            <person name="Salzberg S.L."/>
            <person name="Tang P."/>
            <person name="Chiu C.-H."/>
            <person name="Lee Y.-S."/>
            <person name="Embley T.M."/>
            <person name="Coombs G.H."/>
            <person name="Mottram J.C."/>
            <person name="Tachezy J."/>
            <person name="Fraser-Liggett C.M."/>
            <person name="Johnson P.J."/>
        </authorList>
    </citation>
    <scope>NUCLEOTIDE SEQUENCE [LARGE SCALE GENOMIC DNA]</scope>
    <source>
        <strain evidence="6">G3</strain>
    </source>
</reference>
<comment type="similarity">
    <text evidence="1">Belongs to the methyltransferase superfamily.</text>
</comment>
<feature type="region of interest" description="Disordered" evidence="4">
    <location>
        <begin position="1"/>
        <end position="21"/>
    </location>
</feature>
<evidence type="ECO:0000256" key="3">
    <source>
        <dbReference type="ARBA" id="ARBA00022679"/>
    </source>
</evidence>
<dbReference type="RefSeq" id="XP_001321435.1">
    <property type="nucleotide sequence ID" value="XM_001321400.1"/>
</dbReference>
<reference evidence="6" key="1">
    <citation type="submission" date="2006-10" db="EMBL/GenBank/DDBJ databases">
        <authorList>
            <person name="Amadeo P."/>
            <person name="Zhao Q."/>
            <person name="Wortman J."/>
            <person name="Fraser-Liggett C."/>
            <person name="Carlton J."/>
        </authorList>
    </citation>
    <scope>NUCLEOTIDE SEQUENCE</scope>
    <source>
        <strain evidence="6">G3</strain>
    </source>
</reference>
<dbReference type="SMR" id="A2EDP7"/>
<dbReference type="OMA" id="VYIIISH"/>
<sequence length="230" mass="26428">MNFAQLIKDTIVPNQQDPEQDQDHIDEELENILSHPAPRYHDPNYWNTRYEHDNEEMDWYQPWDNLKNALGKYVTKDSTILSVGCGNSPMSAQLLKEGASKVYNVDFSHVVIDQMKALHQEESNLIWTECNATKLPYDDNTFDFVFDKGTLDSFVATADSSKQIPTMLSEVCRVLKPGGIFAEISYGTPNTRTPFLRASNLQWALQETKEIEKPNEPGTYHYAYVTKKKQ</sequence>
<proteinExistence type="inferred from homology"/>
<dbReference type="OrthoDB" id="411785at2759"/>
<dbReference type="VEuPathDB" id="TrichDB:TVAGG3_0944700"/>
<dbReference type="FunCoup" id="A2EDP7">
    <property type="interactions" value="662"/>
</dbReference>
<dbReference type="Proteomes" id="UP000001542">
    <property type="component" value="Unassembled WGS sequence"/>
</dbReference>
<dbReference type="InParanoid" id="A2EDP7"/>
<dbReference type="GO" id="GO:0008757">
    <property type="term" value="F:S-adenosylmethionine-dependent methyltransferase activity"/>
    <property type="evidence" value="ECO:0007669"/>
    <property type="project" value="InterPro"/>
</dbReference>
<organism evidence="6 7">
    <name type="scientific">Trichomonas vaginalis (strain ATCC PRA-98 / G3)</name>
    <dbReference type="NCBI Taxonomy" id="412133"/>
    <lineage>
        <taxon>Eukaryota</taxon>
        <taxon>Metamonada</taxon>
        <taxon>Parabasalia</taxon>
        <taxon>Trichomonadida</taxon>
        <taxon>Trichomonadidae</taxon>
        <taxon>Trichomonas</taxon>
    </lineage>
</organism>
<evidence type="ECO:0000259" key="5">
    <source>
        <dbReference type="Pfam" id="PF08241"/>
    </source>
</evidence>
<dbReference type="InterPro" id="IPR051419">
    <property type="entry name" value="Lys/N-term_MeTrsfase_sf"/>
</dbReference>
<dbReference type="CDD" id="cd02440">
    <property type="entry name" value="AdoMet_MTases"/>
    <property type="match status" value="1"/>
</dbReference>
<dbReference type="KEGG" id="tva:4767128"/>